<evidence type="ECO:0000256" key="1">
    <source>
        <dbReference type="SAM" id="MobiDB-lite"/>
    </source>
</evidence>
<reference evidence="2 3" key="1">
    <citation type="submission" date="2024-04" db="EMBL/GenBank/DDBJ databases">
        <authorList>
            <person name="Waldvogel A.-M."/>
            <person name="Schoenle A."/>
        </authorList>
    </citation>
    <scope>NUCLEOTIDE SEQUENCE [LARGE SCALE GENOMIC DNA]</scope>
</reference>
<name>A0AAV2LKK9_KNICA</name>
<evidence type="ECO:0000313" key="2">
    <source>
        <dbReference type="EMBL" id="CAL1600780.1"/>
    </source>
</evidence>
<gene>
    <name evidence="2" type="ORF">KC01_LOCUS28857</name>
</gene>
<protein>
    <submittedName>
        <fullName evidence="2">Uncharacterized protein</fullName>
    </submittedName>
</protein>
<dbReference type="Proteomes" id="UP001497482">
    <property type="component" value="Chromosome 3"/>
</dbReference>
<proteinExistence type="predicted"/>
<organism evidence="2 3">
    <name type="scientific">Knipowitschia caucasica</name>
    <name type="common">Caucasian dwarf goby</name>
    <name type="synonym">Pomatoschistus caucasicus</name>
    <dbReference type="NCBI Taxonomy" id="637954"/>
    <lineage>
        <taxon>Eukaryota</taxon>
        <taxon>Metazoa</taxon>
        <taxon>Chordata</taxon>
        <taxon>Craniata</taxon>
        <taxon>Vertebrata</taxon>
        <taxon>Euteleostomi</taxon>
        <taxon>Actinopterygii</taxon>
        <taxon>Neopterygii</taxon>
        <taxon>Teleostei</taxon>
        <taxon>Neoteleostei</taxon>
        <taxon>Acanthomorphata</taxon>
        <taxon>Gobiaria</taxon>
        <taxon>Gobiiformes</taxon>
        <taxon>Gobioidei</taxon>
        <taxon>Gobiidae</taxon>
        <taxon>Gobiinae</taxon>
        <taxon>Knipowitschia</taxon>
    </lineage>
</organism>
<keyword evidence="3" id="KW-1185">Reference proteome</keyword>
<feature type="region of interest" description="Disordered" evidence="1">
    <location>
        <begin position="1"/>
        <end position="31"/>
    </location>
</feature>
<accession>A0AAV2LKK9</accession>
<sequence length="114" mass="12837">MERSAGHISEGEEEGVGQEEWWVSSRGGASHPGGPWSFNPCCCCTNTHSHRKKEAATTRAEPTAVEQAILFALKERPVPPPTATREFSHIEYYLLVLLLPWRDCPFYDLERGHT</sequence>
<evidence type="ECO:0000313" key="3">
    <source>
        <dbReference type="Proteomes" id="UP001497482"/>
    </source>
</evidence>
<dbReference type="EMBL" id="OZ035825">
    <property type="protein sequence ID" value="CAL1600780.1"/>
    <property type="molecule type" value="Genomic_DNA"/>
</dbReference>
<dbReference type="AlphaFoldDB" id="A0AAV2LKK9"/>